<evidence type="ECO:0000256" key="3">
    <source>
        <dbReference type="ARBA" id="ARBA00022475"/>
    </source>
</evidence>
<evidence type="ECO:0000256" key="4">
    <source>
        <dbReference type="ARBA" id="ARBA00022597"/>
    </source>
</evidence>
<evidence type="ECO:0000256" key="6">
    <source>
        <dbReference type="ARBA" id="ARBA00022847"/>
    </source>
</evidence>
<keyword evidence="12" id="KW-1185">Reference proteome</keyword>
<keyword evidence="4" id="KW-0762">Sugar transport</keyword>
<evidence type="ECO:0000256" key="1">
    <source>
        <dbReference type="ARBA" id="ARBA00006430"/>
    </source>
</evidence>
<feature type="transmembrane region" description="Helical" evidence="10">
    <location>
        <begin position="37"/>
        <end position="59"/>
    </location>
</feature>
<feature type="transmembrane region" description="Helical" evidence="10">
    <location>
        <begin position="141"/>
        <end position="162"/>
    </location>
</feature>
<dbReference type="InterPro" id="IPR004684">
    <property type="entry name" value="2keto-3dGluconate_permease"/>
</dbReference>
<keyword evidence="7 10" id="KW-1133">Transmembrane helix</keyword>
<dbReference type="Proteomes" id="UP000272474">
    <property type="component" value="Unassembled WGS sequence"/>
</dbReference>
<feature type="transmembrane region" description="Helical" evidence="10">
    <location>
        <begin position="80"/>
        <end position="97"/>
    </location>
</feature>
<dbReference type="Pfam" id="PF03812">
    <property type="entry name" value="KdgT"/>
    <property type="match status" value="1"/>
</dbReference>
<feature type="compositionally biased region" description="Low complexity" evidence="9">
    <location>
        <begin position="394"/>
        <end position="404"/>
    </location>
</feature>
<dbReference type="OrthoDB" id="3185611at2"/>
<name>A0A3A9YQE9_9ACTN</name>
<keyword evidence="3" id="KW-1003">Cell membrane</keyword>
<evidence type="ECO:0000256" key="7">
    <source>
        <dbReference type="ARBA" id="ARBA00022989"/>
    </source>
</evidence>
<keyword evidence="6" id="KW-0769">Symport</keyword>
<comment type="caution">
    <text evidence="11">The sequence shown here is derived from an EMBL/GenBank/DDBJ whole genome shotgun (WGS) entry which is preliminary data.</text>
</comment>
<keyword evidence="8 10" id="KW-0472">Membrane</keyword>
<feature type="transmembrane region" description="Helical" evidence="10">
    <location>
        <begin position="258"/>
        <end position="277"/>
    </location>
</feature>
<dbReference type="AlphaFoldDB" id="A0A3A9YQE9"/>
<evidence type="ECO:0000256" key="9">
    <source>
        <dbReference type="SAM" id="MobiDB-lite"/>
    </source>
</evidence>
<dbReference type="GO" id="GO:0016020">
    <property type="term" value="C:membrane"/>
    <property type="evidence" value="ECO:0007669"/>
    <property type="project" value="InterPro"/>
</dbReference>
<feature type="transmembrane region" description="Helical" evidence="10">
    <location>
        <begin position="222"/>
        <end position="246"/>
    </location>
</feature>
<organism evidence="11 12">
    <name type="scientific">Streptomyces hoynatensis</name>
    <dbReference type="NCBI Taxonomy" id="1141874"/>
    <lineage>
        <taxon>Bacteria</taxon>
        <taxon>Bacillati</taxon>
        <taxon>Actinomycetota</taxon>
        <taxon>Actinomycetes</taxon>
        <taxon>Kitasatosporales</taxon>
        <taxon>Streptomycetaceae</taxon>
        <taxon>Streptomyces</taxon>
    </lineage>
</organism>
<dbReference type="GO" id="GO:0015649">
    <property type="term" value="F:2-keto-3-deoxygluconate:proton symporter activity"/>
    <property type="evidence" value="ECO:0007669"/>
    <property type="project" value="InterPro"/>
</dbReference>
<evidence type="ECO:0000313" key="11">
    <source>
        <dbReference type="EMBL" id="RKN38212.1"/>
    </source>
</evidence>
<evidence type="ECO:0000256" key="8">
    <source>
        <dbReference type="ARBA" id="ARBA00023136"/>
    </source>
</evidence>
<feature type="compositionally biased region" description="Low complexity" evidence="9">
    <location>
        <begin position="377"/>
        <end position="387"/>
    </location>
</feature>
<feature type="transmembrane region" description="Helical" evidence="10">
    <location>
        <begin position="196"/>
        <end position="216"/>
    </location>
</feature>
<evidence type="ECO:0000256" key="2">
    <source>
        <dbReference type="ARBA" id="ARBA00022448"/>
    </source>
</evidence>
<keyword evidence="2" id="KW-0813">Transport</keyword>
<accession>A0A3A9YQE9</accession>
<feature type="transmembrane region" description="Helical" evidence="10">
    <location>
        <begin position="103"/>
        <end position="120"/>
    </location>
</feature>
<reference evidence="11 12" key="1">
    <citation type="journal article" date="2014" name="Int. J. Syst. Evol. Microbiol.">
        <title>Streptomyces hoynatensis sp. nov., isolated from deep marine sediment.</title>
        <authorList>
            <person name="Veyisoglu A."/>
            <person name="Sahin N."/>
        </authorList>
    </citation>
    <scope>NUCLEOTIDE SEQUENCE [LARGE SCALE GENOMIC DNA]</scope>
    <source>
        <strain evidence="11 12">KCTC 29097</strain>
    </source>
</reference>
<proteinExistence type="inferred from homology"/>
<evidence type="ECO:0000313" key="12">
    <source>
        <dbReference type="Proteomes" id="UP000272474"/>
    </source>
</evidence>
<feature type="region of interest" description="Disordered" evidence="9">
    <location>
        <begin position="319"/>
        <end position="404"/>
    </location>
</feature>
<feature type="transmembrane region" description="Helical" evidence="10">
    <location>
        <begin position="289"/>
        <end position="310"/>
    </location>
</feature>
<sequence>MSIPIKASLERVPGGMMLVPLFIGAVINTAHEGTGEFFGSFTGALFSGSLTILAVFYVCMGATIDLRTTPFILKKGGTLLVTKAAVAVVVGVVLGHFLGEDPVHGGAFAGLSTLAVVAAMNDTNGGLYMALMGQFNRSKDAAAYSLMSLESGPFLTMVTLGVAGLSAFPWQTMLGAILPLVLGMVLGNLDPEMRRFLAPAVPVCIPFFGFALGTGIDLGTVWTAGLLGIGLGLFVLVVSGSTLFVADRLVGGSGLAGLAAASTAGNAAAVPALVAAANPDYEAAADKATVLVAASVVVTSLLVPVVTLAYHRRLERRAERAQGPRAVVAPGARDAEAGAPASGTPRDARNAQSAARTGDQPGAPSAPDTGAEPGASPDANAAAHPGGAHPGGPRPAADAPGEHR</sequence>
<keyword evidence="5 10" id="KW-0812">Transmembrane</keyword>
<dbReference type="EMBL" id="RBAL01000019">
    <property type="protein sequence ID" value="RKN38212.1"/>
    <property type="molecule type" value="Genomic_DNA"/>
</dbReference>
<feature type="transmembrane region" description="Helical" evidence="10">
    <location>
        <begin position="168"/>
        <end position="189"/>
    </location>
</feature>
<evidence type="ECO:0000256" key="5">
    <source>
        <dbReference type="ARBA" id="ARBA00022692"/>
    </source>
</evidence>
<protein>
    <submittedName>
        <fullName evidence="11">2-keto-3-deoxygluconate permease</fullName>
    </submittedName>
</protein>
<comment type="similarity">
    <text evidence="1">Belongs to the KdgT transporter family.</text>
</comment>
<feature type="transmembrane region" description="Helical" evidence="10">
    <location>
        <begin position="12"/>
        <end position="31"/>
    </location>
</feature>
<evidence type="ECO:0000256" key="10">
    <source>
        <dbReference type="SAM" id="Phobius"/>
    </source>
</evidence>
<gene>
    <name evidence="11" type="ORF">D7294_25175</name>
</gene>